<reference evidence="1 2" key="1">
    <citation type="submission" date="2015-10" db="EMBL/GenBank/DDBJ databases">
        <title>Draft genomes sequences of Candida glabrata isolates 1A, 1B, 2A, 2B, 3A and 3B.</title>
        <authorList>
            <person name="Haavelsrud O.E."/>
            <person name="Gaustad P."/>
        </authorList>
    </citation>
    <scope>NUCLEOTIDE SEQUENCE [LARGE SCALE GENOMIC DNA]</scope>
    <source>
        <strain evidence="1">910700640</strain>
    </source>
</reference>
<evidence type="ECO:0000313" key="1">
    <source>
        <dbReference type="EMBL" id="KTA96094.1"/>
    </source>
</evidence>
<dbReference type="InterPro" id="IPR033775">
    <property type="entry name" value="DUF5137"/>
</dbReference>
<evidence type="ECO:0000313" key="2">
    <source>
        <dbReference type="Proteomes" id="UP000054886"/>
    </source>
</evidence>
<sequence>MTATNDYCNDDPYETFYLDQQENQPTANTVCEDHASLIYERSLQPEKYPVLAPIAKNPNALNGKRSNASDASEDMKRKRP</sequence>
<protein>
    <submittedName>
        <fullName evidence="1">Uncharacterized protein</fullName>
    </submittedName>
</protein>
<proteinExistence type="predicted"/>
<dbReference type="AlphaFoldDB" id="A0A0W0C938"/>
<gene>
    <name evidence="1" type="ORF">AO440_000570</name>
</gene>
<dbReference type="PhylomeDB" id="A0A0W0C938"/>
<dbReference type="Proteomes" id="UP000054886">
    <property type="component" value="Unassembled WGS sequence"/>
</dbReference>
<comment type="caution">
    <text evidence="1">The sequence shown here is derived from an EMBL/GenBank/DDBJ whole genome shotgun (WGS) entry which is preliminary data.</text>
</comment>
<dbReference type="VEuPathDB" id="FungiDB:GVI51_C04675"/>
<name>A0A0W0C938_CANGB</name>
<dbReference type="EMBL" id="LLZZ01000174">
    <property type="protein sequence ID" value="KTA96094.1"/>
    <property type="molecule type" value="Genomic_DNA"/>
</dbReference>
<accession>A0A0W0C938</accession>
<dbReference type="Pfam" id="PF17220">
    <property type="entry name" value="DUF5137"/>
    <property type="match status" value="1"/>
</dbReference>
<organism evidence="1 2">
    <name type="scientific">Candida glabrata</name>
    <name type="common">Yeast</name>
    <name type="synonym">Torulopsis glabrata</name>
    <dbReference type="NCBI Taxonomy" id="5478"/>
    <lineage>
        <taxon>Eukaryota</taxon>
        <taxon>Fungi</taxon>
        <taxon>Dikarya</taxon>
        <taxon>Ascomycota</taxon>
        <taxon>Saccharomycotina</taxon>
        <taxon>Saccharomycetes</taxon>
        <taxon>Saccharomycetales</taxon>
        <taxon>Saccharomycetaceae</taxon>
        <taxon>Nakaseomyces</taxon>
    </lineage>
</organism>
<dbReference type="VEuPathDB" id="FungiDB:CAGL0C04933g"/>
<dbReference type="VEuPathDB" id="FungiDB:B1J91_C04933g"/>
<dbReference type="VEuPathDB" id="FungiDB:GWK60_C04433"/>
<dbReference type="VEuPathDB" id="FungiDB:GW608_C04719"/>